<feature type="non-terminal residue" evidence="1">
    <location>
        <position position="1"/>
    </location>
</feature>
<sequence>QFISKEYIYHPISVESLLNVNTGKEVELIKYGADGSITFSTRGVLISNVNVPVFEIDGKIVVNPPYSYRFSDIPNEIKDYPYLNCVVNNSVKNTNYNLAYITGGIDWEAEYNLYLISENISEIEGWYFIKNDNKITYENADISLVSGAVNFEFQKWHPEFTKHRATTAMTRMIDGQSIQPETGETEEYFLFHIPEKINLSAKSQIRTIFLTENKLPYNNIYHIYHSLS</sequence>
<name>A0A383F1Y9_9ZZZZ</name>
<organism evidence="1">
    <name type="scientific">marine metagenome</name>
    <dbReference type="NCBI Taxonomy" id="408172"/>
    <lineage>
        <taxon>unclassified sequences</taxon>
        <taxon>metagenomes</taxon>
        <taxon>ecological metagenomes</taxon>
    </lineage>
</organism>
<dbReference type="AlphaFoldDB" id="A0A383F1Y9"/>
<protein>
    <submittedName>
        <fullName evidence="1">Uncharacterized protein</fullName>
    </submittedName>
</protein>
<evidence type="ECO:0000313" key="1">
    <source>
        <dbReference type="EMBL" id="SVE62959.1"/>
    </source>
</evidence>
<dbReference type="EMBL" id="UINC01230715">
    <property type="protein sequence ID" value="SVE62959.1"/>
    <property type="molecule type" value="Genomic_DNA"/>
</dbReference>
<dbReference type="PANTHER" id="PTHR38075">
    <property type="entry name" value="DUF4139 DOMAIN-CONTAINING PROTEIN"/>
    <property type="match status" value="1"/>
</dbReference>
<feature type="non-terminal residue" evidence="1">
    <location>
        <position position="228"/>
    </location>
</feature>
<dbReference type="PANTHER" id="PTHR38075:SF1">
    <property type="entry name" value="DUF4139 DOMAIN-CONTAINING PROTEIN"/>
    <property type="match status" value="1"/>
</dbReference>
<accession>A0A383F1Y9</accession>
<proteinExistence type="predicted"/>
<gene>
    <name evidence="1" type="ORF">METZ01_LOCUS515813</name>
</gene>
<reference evidence="1" key="1">
    <citation type="submission" date="2018-05" db="EMBL/GenBank/DDBJ databases">
        <authorList>
            <person name="Lanie J.A."/>
            <person name="Ng W.-L."/>
            <person name="Kazmierczak K.M."/>
            <person name="Andrzejewski T.M."/>
            <person name="Davidsen T.M."/>
            <person name="Wayne K.J."/>
            <person name="Tettelin H."/>
            <person name="Glass J.I."/>
            <person name="Rusch D."/>
            <person name="Podicherti R."/>
            <person name="Tsui H.-C.T."/>
            <person name="Winkler M.E."/>
        </authorList>
    </citation>
    <scope>NUCLEOTIDE SEQUENCE</scope>
</reference>